<name>A0A327L3I4_9BRAD</name>
<feature type="transmembrane region" description="Helical" evidence="1">
    <location>
        <begin position="51"/>
        <end position="72"/>
    </location>
</feature>
<keyword evidence="1" id="KW-0812">Transmembrane</keyword>
<accession>A0A327L3I4</accession>
<keyword evidence="1" id="KW-1133">Transmembrane helix</keyword>
<proteinExistence type="predicted"/>
<dbReference type="EMBL" id="NPEX01000011">
    <property type="protein sequence ID" value="RAI45640.1"/>
    <property type="molecule type" value="Genomic_DNA"/>
</dbReference>
<reference evidence="2 3" key="1">
    <citation type="submission" date="2017-07" db="EMBL/GenBank/DDBJ databases">
        <title>Draft Genome Sequences of Select Purple Nonsulfur Bacteria.</title>
        <authorList>
            <person name="Lasarre B."/>
            <person name="Mckinlay J.B."/>
        </authorList>
    </citation>
    <scope>NUCLEOTIDE SEQUENCE [LARGE SCALE GENOMIC DNA]</scope>
    <source>
        <strain evidence="2 3">DSM 5909</strain>
    </source>
</reference>
<dbReference type="AlphaFoldDB" id="A0A327L3I4"/>
<keyword evidence="3" id="KW-1185">Reference proteome</keyword>
<organism evidence="2 3">
    <name type="scientific">Rhodoplanes roseus</name>
    <dbReference type="NCBI Taxonomy" id="29409"/>
    <lineage>
        <taxon>Bacteria</taxon>
        <taxon>Pseudomonadati</taxon>
        <taxon>Pseudomonadota</taxon>
        <taxon>Alphaproteobacteria</taxon>
        <taxon>Hyphomicrobiales</taxon>
        <taxon>Nitrobacteraceae</taxon>
        <taxon>Rhodoplanes</taxon>
    </lineage>
</organism>
<sequence>MAARAVDDPRARHRTVTTRTIGAATTRLARRDRVVGNGLVSKQEQNTMKTMVHYAVAAGLAGALALATVTPSDAQSRRSQMRHQDRVAAQTYSPGYYGDPVAAGVGVAGGAARAGVGLAAGAIGAGVGLATGIAGAALSPLTGGYNPGWQPGYEGYASAGPVASASGGGCWISTDLNRGYGYYGPCGTRRADYGVAAISGQPGTQGTVLPYPLY</sequence>
<protein>
    <submittedName>
        <fullName evidence="2">Uncharacterized protein</fullName>
    </submittedName>
</protein>
<keyword evidence="1" id="KW-0472">Membrane</keyword>
<dbReference type="Proteomes" id="UP000249130">
    <property type="component" value="Unassembled WGS sequence"/>
</dbReference>
<evidence type="ECO:0000313" key="2">
    <source>
        <dbReference type="EMBL" id="RAI45640.1"/>
    </source>
</evidence>
<evidence type="ECO:0000313" key="3">
    <source>
        <dbReference type="Proteomes" id="UP000249130"/>
    </source>
</evidence>
<evidence type="ECO:0000256" key="1">
    <source>
        <dbReference type="SAM" id="Phobius"/>
    </source>
</evidence>
<gene>
    <name evidence="2" type="ORF">CH341_03095</name>
</gene>
<comment type="caution">
    <text evidence="2">The sequence shown here is derived from an EMBL/GenBank/DDBJ whole genome shotgun (WGS) entry which is preliminary data.</text>
</comment>